<reference evidence="2 3" key="1">
    <citation type="journal article" date="2019" name="Mol. Ecol. Resour.">
        <title>Chromosome-level genome assembly of Triplophysa tibetana, a fish adapted to the harsh high-altitude environment of the Tibetan Plateau.</title>
        <authorList>
            <person name="Yang X."/>
            <person name="Liu H."/>
            <person name="Ma Z."/>
            <person name="Zou Y."/>
            <person name="Zou M."/>
            <person name="Mao Y."/>
            <person name="Li X."/>
            <person name="Wang H."/>
            <person name="Chen T."/>
            <person name="Wang W."/>
            <person name="Yang R."/>
        </authorList>
    </citation>
    <scope>NUCLEOTIDE SEQUENCE [LARGE SCALE GENOMIC DNA]</scope>
    <source>
        <strain evidence="2">TTIB1903HZAU</strain>
        <tissue evidence="2">Muscle</tissue>
    </source>
</reference>
<name>A0A5A9MWV0_9TELE</name>
<feature type="signal peptide" evidence="1">
    <location>
        <begin position="1"/>
        <end position="28"/>
    </location>
</feature>
<accession>A0A5A9MWV0</accession>
<dbReference type="EMBL" id="SOYY01000025">
    <property type="protein sequence ID" value="KAA0701613.1"/>
    <property type="molecule type" value="Genomic_DNA"/>
</dbReference>
<protein>
    <submittedName>
        <fullName evidence="2">Limbic system-associated membrane protein</fullName>
    </submittedName>
</protein>
<evidence type="ECO:0000256" key="1">
    <source>
        <dbReference type="SAM" id="SignalP"/>
    </source>
</evidence>
<sequence>MFVWRRVSFRQLQASFFRLLCFIPTGLPVISVDSQRSTDNITIRQGDTAVIRRDDRHTLTRSFTLSERWKDCGHLVSVIARDVPLPIIPGVLMKEDDEREVVRGHDSRVVTSRSKCERSSLPASTLEIHLELVSEAEGTASLFMSESISADVLHSRRSQAVRAIDSFICPYGPLNLHPPRHQNPSGRFNGPSAVQQDAGRMRSAACVIDSWWAGSGGLSLKCDQILQIVNQMMSYAVSLTVTSHTPQRWDEVRHDLHKSS</sequence>
<keyword evidence="3" id="KW-1185">Reference proteome</keyword>
<feature type="chain" id="PRO_5023023974" evidence="1">
    <location>
        <begin position="29"/>
        <end position="260"/>
    </location>
</feature>
<gene>
    <name evidence="2" type="ORF">E1301_Tti022498</name>
</gene>
<organism evidence="2 3">
    <name type="scientific">Triplophysa tibetana</name>
    <dbReference type="NCBI Taxonomy" id="1572043"/>
    <lineage>
        <taxon>Eukaryota</taxon>
        <taxon>Metazoa</taxon>
        <taxon>Chordata</taxon>
        <taxon>Craniata</taxon>
        <taxon>Vertebrata</taxon>
        <taxon>Euteleostomi</taxon>
        <taxon>Actinopterygii</taxon>
        <taxon>Neopterygii</taxon>
        <taxon>Teleostei</taxon>
        <taxon>Ostariophysi</taxon>
        <taxon>Cypriniformes</taxon>
        <taxon>Nemacheilidae</taxon>
        <taxon>Triplophysa</taxon>
    </lineage>
</organism>
<dbReference type="AlphaFoldDB" id="A0A5A9MWV0"/>
<evidence type="ECO:0000313" key="3">
    <source>
        <dbReference type="Proteomes" id="UP000324632"/>
    </source>
</evidence>
<proteinExistence type="predicted"/>
<comment type="caution">
    <text evidence="2">The sequence shown here is derived from an EMBL/GenBank/DDBJ whole genome shotgun (WGS) entry which is preliminary data.</text>
</comment>
<keyword evidence="1" id="KW-0732">Signal</keyword>
<dbReference type="Proteomes" id="UP000324632">
    <property type="component" value="Chromosome 25"/>
</dbReference>
<evidence type="ECO:0000313" key="2">
    <source>
        <dbReference type="EMBL" id="KAA0701613.1"/>
    </source>
</evidence>